<dbReference type="NCBIfam" id="TIGR01145">
    <property type="entry name" value="ATP_synt_delta"/>
    <property type="match status" value="1"/>
</dbReference>
<dbReference type="GO" id="GO:0046933">
    <property type="term" value="F:proton-transporting ATP synthase activity, rotational mechanism"/>
    <property type="evidence" value="ECO:0007669"/>
    <property type="project" value="UniProtKB-UniRule"/>
</dbReference>
<protein>
    <recommendedName>
        <fullName evidence="8">ATP synthase subunit delta</fullName>
    </recommendedName>
    <alternativeName>
        <fullName evidence="8">ATP synthase F(1) sector subunit delta</fullName>
    </alternativeName>
    <alternativeName>
        <fullName evidence="8">F-type ATPase subunit delta</fullName>
        <shortName evidence="8">F-ATPase subunit delta</shortName>
    </alternativeName>
</protein>
<dbReference type="OrthoDB" id="9816221at2"/>
<dbReference type="Gene3D" id="1.10.520.20">
    <property type="entry name" value="N-terminal domain of the delta subunit of the F1F0-ATP synthase"/>
    <property type="match status" value="1"/>
</dbReference>
<name>A0A1B4XJU0_9GAMM</name>
<dbReference type="InterPro" id="IPR000711">
    <property type="entry name" value="ATPase_OSCP/dsu"/>
</dbReference>
<dbReference type="InterPro" id="IPR020781">
    <property type="entry name" value="ATPase_OSCP/d_CS"/>
</dbReference>
<dbReference type="PRINTS" id="PR00125">
    <property type="entry name" value="ATPASEDELTA"/>
</dbReference>
<keyword evidence="10" id="KW-1185">Reference proteome</keyword>
<comment type="function">
    <text evidence="8">F(1)F(0) ATP synthase produces ATP from ADP in the presence of a proton or sodium gradient. F-type ATPases consist of two structural domains, F(1) containing the extramembraneous catalytic core and F(0) containing the membrane proton channel, linked together by a central stalk and a peripheral stalk. During catalysis, ATP synthesis in the catalytic domain of F(1) is coupled via a rotary mechanism of the central stalk subunits to proton translocation.</text>
</comment>
<dbReference type="SUPFAM" id="SSF47928">
    <property type="entry name" value="N-terminal domain of the delta subunit of the F1F0-ATP synthase"/>
    <property type="match status" value="1"/>
</dbReference>
<keyword evidence="3 8" id="KW-0375">Hydrogen ion transport</keyword>
<evidence type="ECO:0000256" key="1">
    <source>
        <dbReference type="ARBA" id="ARBA00004370"/>
    </source>
</evidence>
<evidence type="ECO:0000256" key="8">
    <source>
        <dbReference type="HAMAP-Rule" id="MF_01416"/>
    </source>
</evidence>
<dbReference type="InterPro" id="IPR026015">
    <property type="entry name" value="ATP_synth_OSCP/delta_N_sf"/>
</dbReference>
<dbReference type="RefSeq" id="WP_096361751.1">
    <property type="nucleotide sequence ID" value="NZ_AP014879.1"/>
</dbReference>
<gene>
    <name evidence="8" type="primary">atpH</name>
    <name evidence="9" type="ORF">SCL_2791</name>
</gene>
<dbReference type="NCBIfam" id="NF004402">
    <property type="entry name" value="PRK05758.2-2"/>
    <property type="match status" value="1"/>
</dbReference>
<dbReference type="GO" id="GO:0045259">
    <property type="term" value="C:proton-transporting ATP synthase complex"/>
    <property type="evidence" value="ECO:0007669"/>
    <property type="project" value="UniProtKB-KW"/>
</dbReference>
<dbReference type="PANTHER" id="PTHR11910">
    <property type="entry name" value="ATP SYNTHASE DELTA CHAIN"/>
    <property type="match status" value="1"/>
</dbReference>
<evidence type="ECO:0000256" key="6">
    <source>
        <dbReference type="ARBA" id="ARBA00023196"/>
    </source>
</evidence>
<evidence type="ECO:0000256" key="4">
    <source>
        <dbReference type="ARBA" id="ARBA00023065"/>
    </source>
</evidence>
<dbReference type="AlphaFoldDB" id="A0A1B4XJU0"/>
<keyword evidence="8" id="KW-1003">Cell membrane</keyword>
<dbReference type="InParanoid" id="A0A1B4XJU0"/>
<keyword evidence="6 8" id="KW-0139">CF(1)</keyword>
<dbReference type="HAMAP" id="MF_01416">
    <property type="entry name" value="ATP_synth_delta_bact"/>
    <property type="match status" value="1"/>
</dbReference>
<evidence type="ECO:0000313" key="9">
    <source>
        <dbReference type="EMBL" id="BAV35068.1"/>
    </source>
</evidence>
<keyword evidence="4 8" id="KW-0406">Ion transport</keyword>
<dbReference type="EMBL" id="AP014879">
    <property type="protein sequence ID" value="BAV35068.1"/>
    <property type="molecule type" value="Genomic_DNA"/>
</dbReference>
<evidence type="ECO:0000313" key="10">
    <source>
        <dbReference type="Proteomes" id="UP000243180"/>
    </source>
</evidence>
<accession>A0A1B4XJU0</accession>
<sequence>MAERRTTARPYAEAAFALARDARRLKPWSEMLGLLAAVVGDAGLQPLLDDPRLPRERLAELIIEIGDRHLDSEAQNFVRILAENRRLALLPEIIELYEMRRAEAEAIVEADVTSAYALTDAEQRKISEALKRRMGREVRVTTRVDASLLGGIVIRAGDLVIDGSVRGRIAALATHLNY</sequence>
<comment type="function">
    <text evidence="8">This protein is part of the stalk that links CF(0) to CF(1). It either transmits conformational changes from CF(0) to CF(1) or is implicated in proton conduction.</text>
</comment>
<dbReference type="Pfam" id="PF00213">
    <property type="entry name" value="OSCP"/>
    <property type="match status" value="1"/>
</dbReference>
<reference evidence="9 10" key="1">
    <citation type="submission" date="2015-05" db="EMBL/GenBank/DDBJ databases">
        <title>Complete genome sequence of a sulfur-oxidizing gammaproteobacterium strain HA5.</title>
        <authorList>
            <person name="Miura A."/>
            <person name="Kojima H."/>
            <person name="Fukui M."/>
        </authorList>
    </citation>
    <scope>NUCLEOTIDE SEQUENCE [LARGE SCALE GENOMIC DNA]</scope>
    <source>
        <strain evidence="9 10">HA5</strain>
    </source>
</reference>
<dbReference type="KEGG" id="slim:SCL_2791"/>
<keyword evidence="7 8" id="KW-0066">ATP synthesis</keyword>
<evidence type="ECO:0000256" key="3">
    <source>
        <dbReference type="ARBA" id="ARBA00022781"/>
    </source>
</evidence>
<evidence type="ECO:0000256" key="2">
    <source>
        <dbReference type="ARBA" id="ARBA00022448"/>
    </source>
</evidence>
<dbReference type="PROSITE" id="PS00389">
    <property type="entry name" value="ATPASE_DELTA"/>
    <property type="match status" value="1"/>
</dbReference>
<proteinExistence type="inferred from homology"/>
<keyword evidence="2 8" id="KW-0813">Transport</keyword>
<comment type="subcellular location">
    <subcellularLocation>
        <location evidence="8">Cell membrane</location>
        <topology evidence="8">Peripheral membrane protein</topology>
    </subcellularLocation>
    <subcellularLocation>
        <location evidence="1">Membrane</location>
    </subcellularLocation>
</comment>
<evidence type="ECO:0000256" key="7">
    <source>
        <dbReference type="ARBA" id="ARBA00023310"/>
    </source>
</evidence>
<dbReference type="FunCoup" id="A0A1B4XJU0">
    <property type="interactions" value="376"/>
</dbReference>
<evidence type="ECO:0000256" key="5">
    <source>
        <dbReference type="ARBA" id="ARBA00023136"/>
    </source>
</evidence>
<comment type="similarity">
    <text evidence="8">Belongs to the ATPase delta chain family.</text>
</comment>
<organism evidence="9 10">
    <name type="scientific">Sulfuricaulis limicola</name>
    <dbReference type="NCBI Taxonomy" id="1620215"/>
    <lineage>
        <taxon>Bacteria</taxon>
        <taxon>Pseudomonadati</taxon>
        <taxon>Pseudomonadota</taxon>
        <taxon>Gammaproteobacteria</taxon>
        <taxon>Acidiferrobacterales</taxon>
        <taxon>Acidiferrobacteraceae</taxon>
        <taxon>Sulfuricaulis</taxon>
    </lineage>
</organism>
<keyword evidence="5 8" id="KW-0472">Membrane</keyword>
<dbReference type="GO" id="GO:0005886">
    <property type="term" value="C:plasma membrane"/>
    <property type="evidence" value="ECO:0007669"/>
    <property type="project" value="UniProtKB-SubCell"/>
</dbReference>
<dbReference type="Proteomes" id="UP000243180">
    <property type="component" value="Chromosome"/>
</dbReference>